<comment type="caution">
    <text evidence="4">The sequence shown here is derived from an EMBL/GenBank/DDBJ whole genome shotgun (WGS) entry which is preliminary data.</text>
</comment>
<keyword evidence="5" id="KW-1185">Reference proteome</keyword>
<dbReference type="Proteomes" id="UP001381693">
    <property type="component" value="Unassembled WGS sequence"/>
</dbReference>
<keyword evidence="1 2" id="KW-0193">Cuticle</keyword>
<gene>
    <name evidence="4" type="ORF">SK128_023123</name>
</gene>
<dbReference type="InterPro" id="IPR000618">
    <property type="entry name" value="Insect_cuticle"/>
</dbReference>
<dbReference type="PANTHER" id="PTHR10380:SF196">
    <property type="entry name" value="CUTICULAR PROTEIN 72EA"/>
    <property type="match status" value="1"/>
</dbReference>
<evidence type="ECO:0000256" key="3">
    <source>
        <dbReference type="SAM" id="SignalP"/>
    </source>
</evidence>
<evidence type="ECO:0008006" key="6">
    <source>
        <dbReference type="Google" id="ProtNLM"/>
    </source>
</evidence>
<dbReference type="InterPro" id="IPR050468">
    <property type="entry name" value="Cuticle_Struct_Prot"/>
</dbReference>
<protein>
    <recommendedName>
        <fullName evidence="6">Cuticle protein 6</fullName>
    </recommendedName>
</protein>
<accession>A0AAN9A047</accession>
<keyword evidence="3" id="KW-0732">Signal</keyword>
<dbReference type="GO" id="GO:0062129">
    <property type="term" value="C:chitin-based extracellular matrix"/>
    <property type="evidence" value="ECO:0007669"/>
    <property type="project" value="TreeGrafter"/>
</dbReference>
<reference evidence="4 5" key="1">
    <citation type="submission" date="2023-11" db="EMBL/GenBank/DDBJ databases">
        <title>Halocaridina rubra genome assembly.</title>
        <authorList>
            <person name="Smith C."/>
        </authorList>
    </citation>
    <scope>NUCLEOTIDE SEQUENCE [LARGE SCALE GENOMIC DNA]</scope>
    <source>
        <strain evidence="4">EP-1</strain>
        <tissue evidence="4">Whole</tissue>
    </source>
</reference>
<dbReference type="Pfam" id="PF00379">
    <property type="entry name" value="Chitin_bind_4"/>
    <property type="match status" value="1"/>
</dbReference>
<dbReference type="PANTHER" id="PTHR10380">
    <property type="entry name" value="CUTICLE PROTEIN"/>
    <property type="match status" value="1"/>
</dbReference>
<dbReference type="InterPro" id="IPR031311">
    <property type="entry name" value="CHIT_BIND_RR_consensus"/>
</dbReference>
<feature type="chain" id="PRO_5042875742" description="Cuticle protein 6" evidence="3">
    <location>
        <begin position="19"/>
        <end position="265"/>
    </location>
</feature>
<dbReference type="GO" id="GO:0008010">
    <property type="term" value="F:structural constituent of chitin-based larval cuticle"/>
    <property type="evidence" value="ECO:0007669"/>
    <property type="project" value="TreeGrafter"/>
</dbReference>
<sequence>MMVTWTAFAAALALGVGAQHLGLSDNIHRVYYQDNFQQTIPETFPQQYFPQSLQAPNFHYHDYLNNYQLSDLSRNTAFQSSPSAINNIYTTQPLQHIVTGGQHQAAFNSHQFDGSTEALAFQANPHANPVSFAPTKAPFVPIDSQYQSVDEYGGYTFGFRGGDLARTETRDAFGNVRGSYDYIDSEGKLQTQHYIADKNGFRVIGSNLPQAPEAIGAVPSLPQVVNNVQQPKPVQDTPEVAAAKAAFIKAYNKAALEAAEAPDID</sequence>
<evidence type="ECO:0000256" key="2">
    <source>
        <dbReference type="PROSITE-ProRule" id="PRU00497"/>
    </source>
</evidence>
<name>A0AAN9A047_HALRR</name>
<feature type="signal peptide" evidence="3">
    <location>
        <begin position="1"/>
        <end position="18"/>
    </location>
</feature>
<proteinExistence type="predicted"/>
<dbReference type="PROSITE" id="PS00233">
    <property type="entry name" value="CHIT_BIND_RR_1"/>
    <property type="match status" value="1"/>
</dbReference>
<dbReference type="AlphaFoldDB" id="A0AAN9A047"/>
<evidence type="ECO:0000256" key="1">
    <source>
        <dbReference type="ARBA" id="ARBA00022460"/>
    </source>
</evidence>
<evidence type="ECO:0000313" key="5">
    <source>
        <dbReference type="Proteomes" id="UP001381693"/>
    </source>
</evidence>
<dbReference type="PROSITE" id="PS51155">
    <property type="entry name" value="CHIT_BIND_RR_2"/>
    <property type="match status" value="1"/>
</dbReference>
<organism evidence="4 5">
    <name type="scientific">Halocaridina rubra</name>
    <name type="common">Hawaiian red shrimp</name>
    <dbReference type="NCBI Taxonomy" id="373956"/>
    <lineage>
        <taxon>Eukaryota</taxon>
        <taxon>Metazoa</taxon>
        <taxon>Ecdysozoa</taxon>
        <taxon>Arthropoda</taxon>
        <taxon>Crustacea</taxon>
        <taxon>Multicrustacea</taxon>
        <taxon>Malacostraca</taxon>
        <taxon>Eumalacostraca</taxon>
        <taxon>Eucarida</taxon>
        <taxon>Decapoda</taxon>
        <taxon>Pleocyemata</taxon>
        <taxon>Caridea</taxon>
        <taxon>Atyoidea</taxon>
        <taxon>Atyidae</taxon>
        <taxon>Halocaridina</taxon>
    </lineage>
</organism>
<evidence type="ECO:0000313" key="4">
    <source>
        <dbReference type="EMBL" id="KAK7070148.1"/>
    </source>
</evidence>
<dbReference type="EMBL" id="JAXCGZ010015519">
    <property type="protein sequence ID" value="KAK7070148.1"/>
    <property type="molecule type" value="Genomic_DNA"/>
</dbReference>